<evidence type="ECO:0000313" key="2">
    <source>
        <dbReference type="Proteomes" id="UP000646426"/>
    </source>
</evidence>
<dbReference type="InterPro" id="IPR023214">
    <property type="entry name" value="HAD_sf"/>
</dbReference>
<evidence type="ECO:0000313" key="1">
    <source>
        <dbReference type="EMBL" id="GHA69102.1"/>
    </source>
</evidence>
<dbReference type="SUPFAM" id="SSF56784">
    <property type="entry name" value="HAD-like"/>
    <property type="match status" value="1"/>
</dbReference>
<comment type="caution">
    <text evidence="1">The sequence shown here is derived from an EMBL/GenBank/DDBJ whole genome shotgun (WGS) entry which is preliminary data.</text>
</comment>
<dbReference type="Proteomes" id="UP000646426">
    <property type="component" value="Unassembled WGS sequence"/>
</dbReference>
<dbReference type="RefSeq" id="WP_189452333.1">
    <property type="nucleotide sequence ID" value="NZ_BMYD01000001.1"/>
</dbReference>
<protein>
    <submittedName>
        <fullName evidence="1">Hydrolase</fullName>
    </submittedName>
</protein>
<dbReference type="InterPro" id="IPR036412">
    <property type="entry name" value="HAD-like_sf"/>
</dbReference>
<reference evidence="1" key="1">
    <citation type="journal article" date="2014" name="Int. J. Syst. Evol. Microbiol.">
        <title>Complete genome sequence of Corynebacterium casei LMG S-19264T (=DSM 44701T), isolated from a smear-ripened cheese.</title>
        <authorList>
            <consortium name="US DOE Joint Genome Institute (JGI-PGF)"/>
            <person name="Walter F."/>
            <person name="Albersmeier A."/>
            <person name="Kalinowski J."/>
            <person name="Ruckert C."/>
        </authorList>
    </citation>
    <scope>NUCLEOTIDE SEQUENCE</scope>
    <source>
        <strain evidence="1">KCTC 23077</strain>
    </source>
</reference>
<organism evidence="1 2">
    <name type="scientific">Cognatilysobacter bugurensis</name>
    <dbReference type="NCBI Taxonomy" id="543356"/>
    <lineage>
        <taxon>Bacteria</taxon>
        <taxon>Pseudomonadati</taxon>
        <taxon>Pseudomonadota</taxon>
        <taxon>Gammaproteobacteria</taxon>
        <taxon>Lysobacterales</taxon>
        <taxon>Lysobacteraceae</taxon>
        <taxon>Cognatilysobacter</taxon>
    </lineage>
</organism>
<sequence>MPHATNVLHDRIAVVFDFDLTLGEGSIDVLLRTLDVDPDEFRSEWVDPLDAAGWDHALARFKALVDLSERLDGAVTREKLEQVGRDTPLYPEVERMFDRIRNTAQAVAEGLEVEFYVLTAGFVEVPCGTPIAHEFKAIWGSAGHYADDGRLVFPRRVVTYPEKVRYLLQLAKGLSVDGADAPADVYRDVPQERWHVPFDQMVYVGDGASDLPAFDLVESRGGIAIGVFGPGESASGWSKGHDVHRGRRVHNLACADYREDAELMRSLCLAVESIAKLVALRRLGCGE</sequence>
<dbReference type="Gene3D" id="3.40.50.1000">
    <property type="entry name" value="HAD superfamily/HAD-like"/>
    <property type="match status" value="1"/>
</dbReference>
<accession>A0A918W646</accession>
<dbReference type="AlphaFoldDB" id="A0A918W646"/>
<keyword evidence="1" id="KW-0378">Hydrolase</keyword>
<name>A0A918W646_9GAMM</name>
<reference evidence="1" key="2">
    <citation type="submission" date="2020-09" db="EMBL/GenBank/DDBJ databases">
        <authorList>
            <person name="Sun Q."/>
            <person name="Kim S."/>
        </authorList>
    </citation>
    <scope>NUCLEOTIDE SEQUENCE</scope>
    <source>
        <strain evidence="1">KCTC 23077</strain>
    </source>
</reference>
<dbReference type="EMBL" id="BMYD01000001">
    <property type="protein sequence ID" value="GHA69102.1"/>
    <property type="molecule type" value="Genomic_DNA"/>
</dbReference>
<gene>
    <name evidence="1" type="ORF">GCM10007067_01270</name>
</gene>
<dbReference type="GO" id="GO:0016787">
    <property type="term" value="F:hydrolase activity"/>
    <property type="evidence" value="ECO:0007669"/>
    <property type="project" value="UniProtKB-KW"/>
</dbReference>
<proteinExistence type="predicted"/>
<keyword evidence="2" id="KW-1185">Reference proteome</keyword>